<gene>
    <name evidence="3" type="ORF">Rsub_01656</name>
</gene>
<dbReference type="EMBL" id="BDRX01000006">
    <property type="protein sequence ID" value="GBF88755.1"/>
    <property type="molecule type" value="Genomic_DNA"/>
</dbReference>
<dbReference type="InterPro" id="IPR052071">
    <property type="entry name" value="SCUB_EGF-like_domain"/>
</dbReference>
<sequence>MLKGLIKMHSRLVLLLCLAGLAGVAVATRDLSADGRGLLQTEADCKRSIDFCSTCRYAFLHGTVTKAICLSCDTGYVVAEEGRKCWCAPGYFWNTTACNPCGTDNYCAGSVSALGDAAQNACGTNKITTTDYAKSDKECVAKPGYAWADGNGSDVCPAGSYNPGYNTRDCTKCPGGLTTVANTSTSTADCKAPGGSYYLRGRAIACAQGTYKAAIANADCDECSASSPGLTTKFGEVGKLAISDCAVIKPGYGAAASQVAGAIATVICPGDTYRVGEVDYDAAGVNCTMCGTGSKTLPNVEGATSPDACLAPPGWGWNSVDGTSTECIEGEYNPGWNREACSSCGSGTITTKAKGSVSPDQCFTPAGNGNSRSADGLTLTGFVCPENTYGRGTDTFGLVDVECTKCMEHTSTVGVNATIDVSFCVADAGYGYYDGEVKLCDYAFYSSAGGRDACEYCGMGKNTTDDGTVGIQGASANTQCHNAAGWEVDDAGTGVQQCLRGYYKPTIAEVACTKCLDGTTTSLMAGAILESDCDTCRPGFGILGSVVDVTAPLCDMCTSGKYSAGYTPGGQECLTCPNPPSFSGLMVSRNGIRTPEDCVGEFVSDGATTTLEWDVIEMAPAVFTDDAAASVEDCQLACHDSALGCQYFEFRAYASAGSQCKLRLTGADIAKLAFAGEDAPATSLLFLEVKESLYTVYDAADAADATSVGATITASSSATFAAVRASCNGDLSCVGFSWNTTHWRTFAGVKWEGAIGKVRVVGETLNSWIAEPISN</sequence>
<dbReference type="OrthoDB" id="535037at2759"/>
<keyword evidence="4" id="KW-1185">Reference proteome</keyword>
<accession>A0A2V0NVA6</accession>
<dbReference type="AlphaFoldDB" id="A0A2V0NVA6"/>
<dbReference type="Pfam" id="PF07699">
    <property type="entry name" value="Ephrin_rec_like"/>
    <property type="match status" value="2"/>
</dbReference>
<feature type="domain" description="Tyrosine-protein kinase ephrin type A/B receptor-like" evidence="2">
    <location>
        <begin position="156"/>
        <end position="190"/>
    </location>
</feature>
<dbReference type="GO" id="GO:0009986">
    <property type="term" value="C:cell surface"/>
    <property type="evidence" value="ECO:0007669"/>
    <property type="project" value="TreeGrafter"/>
</dbReference>
<dbReference type="InterPro" id="IPR011641">
    <property type="entry name" value="Tyr-kin_ephrin_A/B_rcpt-like"/>
</dbReference>
<dbReference type="PANTHER" id="PTHR24046:SF5">
    <property type="entry name" value="EGF-LIKE DOMAIN-CONTAINING PROTEIN"/>
    <property type="match status" value="1"/>
</dbReference>
<proteinExistence type="predicted"/>
<dbReference type="Proteomes" id="UP000247498">
    <property type="component" value="Unassembled WGS sequence"/>
</dbReference>
<organism evidence="3 4">
    <name type="scientific">Raphidocelis subcapitata</name>
    <dbReference type="NCBI Taxonomy" id="307507"/>
    <lineage>
        <taxon>Eukaryota</taxon>
        <taxon>Viridiplantae</taxon>
        <taxon>Chlorophyta</taxon>
        <taxon>core chlorophytes</taxon>
        <taxon>Chlorophyceae</taxon>
        <taxon>CS clade</taxon>
        <taxon>Sphaeropleales</taxon>
        <taxon>Selenastraceae</taxon>
        <taxon>Raphidocelis</taxon>
    </lineage>
</organism>
<feature type="chain" id="PRO_5016011173" description="Tyrosine-protein kinase ephrin type A/B receptor-like domain-containing protein" evidence="1">
    <location>
        <begin position="28"/>
        <end position="775"/>
    </location>
</feature>
<dbReference type="SMART" id="SM01411">
    <property type="entry name" value="Ephrin_rec_like"/>
    <property type="match status" value="8"/>
</dbReference>
<dbReference type="SUPFAM" id="SSF57184">
    <property type="entry name" value="Growth factor receptor domain"/>
    <property type="match status" value="1"/>
</dbReference>
<dbReference type="GO" id="GO:0007165">
    <property type="term" value="P:signal transduction"/>
    <property type="evidence" value="ECO:0007669"/>
    <property type="project" value="TreeGrafter"/>
</dbReference>
<evidence type="ECO:0000256" key="1">
    <source>
        <dbReference type="SAM" id="SignalP"/>
    </source>
</evidence>
<protein>
    <recommendedName>
        <fullName evidence="2">Tyrosine-protein kinase ephrin type A/B receptor-like domain-containing protein</fullName>
    </recommendedName>
</protein>
<feature type="signal peptide" evidence="1">
    <location>
        <begin position="1"/>
        <end position="27"/>
    </location>
</feature>
<evidence type="ECO:0000259" key="2">
    <source>
        <dbReference type="Pfam" id="PF07699"/>
    </source>
</evidence>
<reference evidence="3 4" key="1">
    <citation type="journal article" date="2018" name="Sci. Rep.">
        <title>Raphidocelis subcapitata (=Pseudokirchneriella subcapitata) provides an insight into genome evolution and environmental adaptations in the Sphaeropleales.</title>
        <authorList>
            <person name="Suzuki S."/>
            <person name="Yamaguchi H."/>
            <person name="Nakajima N."/>
            <person name="Kawachi M."/>
        </authorList>
    </citation>
    <scope>NUCLEOTIDE SEQUENCE [LARGE SCALE GENOMIC DNA]</scope>
    <source>
        <strain evidence="3 4">NIES-35</strain>
    </source>
</reference>
<dbReference type="GO" id="GO:0005615">
    <property type="term" value="C:extracellular space"/>
    <property type="evidence" value="ECO:0007669"/>
    <property type="project" value="TreeGrafter"/>
</dbReference>
<dbReference type="InParanoid" id="A0A2V0NVA6"/>
<keyword evidence="1" id="KW-0732">Signal</keyword>
<comment type="caution">
    <text evidence="3">The sequence shown here is derived from an EMBL/GenBank/DDBJ whole genome shotgun (WGS) entry which is preliminary data.</text>
</comment>
<feature type="domain" description="Tyrosine-protein kinase ephrin type A/B receptor-like" evidence="2">
    <location>
        <begin position="497"/>
        <end position="533"/>
    </location>
</feature>
<name>A0A2V0NVA6_9CHLO</name>
<evidence type="ECO:0000313" key="4">
    <source>
        <dbReference type="Proteomes" id="UP000247498"/>
    </source>
</evidence>
<dbReference type="InterPro" id="IPR009030">
    <property type="entry name" value="Growth_fac_rcpt_cys_sf"/>
</dbReference>
<dbReference type="Gene3D" id="2.10.50.10">
    <property type="entry name" value="Tumor Necrosis Factor Receptor, subunit A, domain 2"/>
    <property type="match status" value="2"/>
</dbReference>
<evidence type="ECO:0000313" key="3">
    <source>
        <dbReference type="EMBL" id="GBF88755.1"/>
    </source>
</evidence>
<dbReference type="PANTHER" id="PTHR24046">
    <property type="entry name" value="SIGNAL PEPTIDE, CUB AND EGF-LIKE DOMAIN-CONTAINING"/>
    <property type="match status" value="1"/>
</dbReference>